<dbReference type="PANTHER" id="PTHR46383">
    <property type="entry name" value="ASPARTATE AMINOTRANSFERASE"/>
    <property type="match status" value="1"/>
</dbReference>
<dbReference type="SUPFAM" id="SSF53383">
    <property type="entry name" value="PLP-dependent transferases"/>
    <property type="match status" value="1"/>
</dbReference>
<dbReference type="PANTHER" id="PTHR46383:SF1">
    <property type="entry name" value="ASPARTATE AMINOTRANSFERASE"/>
    <property type="match status" value="1"/>
</dbReference>
<comment type="subcellular location">
    <subcellularLocation>
        <location evidence="6">Mitochondrion inner membrane</location>
        <topology evidence="6">Peripheral membrane protein</topology>
        <orientation evidence="6">Matrix side</orientation>
    </subcellularLocation>
</comment>
<dbReference type="Gene3D" id="3.40.50.150">
    <property type="entry name" value="Vaccinia Virus protein VP39"/>
    <property type="match status" value="1"/>
</dbReference>
<dbReference type="InterPro" id="IPR015424">
    <property type="entry name" value="PyrdxlP-dep_Trfase"/>
</dbReference>
<dbReference type="HAMAP" id="MF_01813">
    <property type="entry name" value="MenG_UbiE_methyltr"/>
    <property type="match status" value="1"/>
</dbReference>
<keyword evidence="6" id="KW-0472">Membrane</keyword>
<feature type="domain" description="Aminotransferase class I/classII large" evidence="7">
    <location>
        <begin position="81"/>
        <end position="332"/>
    </location>
</feature>
<dbReference type="NCBIfam" id="TIGR01934">
    <property type="entry name" value="MenG_MenH_UbiE"/>
    <property type="match status" value="1"/>
</dbReference>
<dbReference type="GO" id="GO:0006520">
    <property type="term" value="P:amino acid metabolic process"/>
    <property type="evidence" value="ECO:0007669"/>
    <property type="project" value="InterPro"/>
</dbReference>
<comment type="similarity">
    <text evidence="6">Belongs to the class I-like SAM-binding methyltransferase superfamily. MenG/UbiE family.</text>
</comment>
<dbReference type="EMBL" id="JAEAOA010001141">
    <property type="protein sequence ID" value="KAK3606897.1"/>
    <property type="molecule type" value="Genomic_DNA"/>
</dbReference>
<evidence type="ECO:0000256" key="2">
    <source>
        <dbReference type="ARBA" id="ARBA00007441"/>
    </source>
</evidence>
<dbReference type="GO" id="GO:0032259">
    <property type="term" value="P:methylation"/>
    <property type="evidence" value="ECO:0007669"/>
    <property type="project" value="UniProtKB-KW"/>
</dbReference>
<dbReference type="InterPro" id="IPR050596">
    <property type="entry name" value="AspAT/PAT-like"/>
</dbReference>
<dbReference type="NCBIfam" id="NF006388">
    <property type="entry name" value="PRK08637.1"/>
    <property type="match status" value="1"/>
</dbReference>
<evidence type="ECO:0000313" key="8">
    <source>
        <dbReference type="EMBL" id="KAK3606897.1"/>
    </source>
</evidence>
<keyword evidence="4 6" id="KW-0808">Transferase</keyword>
<dbReference type="InterPro" id="IPR015422">
    <property type="entry name" value="PyrdxlP-dep_Trfase_small"/>
</dbReference>
<keyword evidence="3" id="KW-0032">Aminotransferase</keyword>
<dbReference type="InterPro" id="IPR015421">
    <property type="entry name" value="PyrdxlP-dep_Trfase_major"/>
</dbReference>
<keyword evidence="5" id="KW-0663">Pyridoxal phosphate</keyword>
<protein>
    <recommendedName>
        <fullName evidence="6">2-methoxy-6-polyprenyl-1,4-benzoquinol methylase, mitochondrial</fullName>
        <ecNumber evidence="6">2.1.1.201</ecNumber>
    </recommendedName>
    <alternativeName>
        <fullName evidence="6">Ubiquinone biosynthesis methyltransferase COQ5</fullName>
    </alternativeName>
</protein>
<dbReference type="Pfam" id="PF00155">
    <property type="entry name" value="Aminotran_1_2"/>
    <property type="match status" value="1"/>
</dbReference>
<dbReference type="InterPro" id="IPR029063">
    <property type="entry name" value="SAM-dependent_MTases_sf"/>
</dbReference>
<evidence type="ECO:0000259" key="7">
    <source>
        <dbReference type="Pfam" id="PF00155"/>
    </source>
</evidence>
<dbReference type="InterPro" id="IPR004033">
    <property type="entry name" value="UbiE/COQ5_MeTrFase"/>
</dbReference>
<comment type="caution">
    <text evidence="8">The sequence shown here is derived from an EMBL/GenBank/DDBJ whole genome shotgun (WGS) entry which is preliminary data.</text>
</comment>
<dbReference type="CDD" id="cd02440">
    <property type="entry name" value="AdoMet_MTases"/>
    <property type="match status" value="1"/>
</dbReference>
<comment type="caution">
    <text evidence="6">Lacks conserved residue(s) required for the propagation of feature annotation.</text>
</comment>
<feature type="binding site" evidence="6">
    <location>
        <position position="511"/>
    </location>
    <ligand>
        <name>S-adenosyl-L-methionine</name>
        <dbReference type="ChEBI" id="CHEBI:59789"/>
    </ligand>
</feature>
<evidence type="ECO:0000256" key="3">
    <source>
        <dbReference type="ARBA" id="ARBA00022576"/>
    </source>
</evidence>
<name>A0AAE0TAI4_9BIVA</name>
<dbReference type="GO" id="GO:0008425">
    <property type="term" value="F:2-methoxy-6-polyprenyl-1,4-benzoquinol methyltransferase activity"/>
    <property type="evidence" value="ECO:0007669"/>
    <property type="project" value="UniProtKB-UniRule"/>
</dbReference>
<feature type="binding site" evidence="6">
    <location>
        <begin position="535"/>
        <end position="536"/>
    </location>
    <ligand>
        <name>S-adenosyl-L-methionine</name>
        <dbReference type="ChEBI" id="CHEBI:59789"/>
    </ligand>
</feature>
<evidence type="ECO:0000256" key="5">
    <source>
        <dbReference type="ARBA" id="ARBA00022898"/>
    </source>
</evidence>
<gene>
    <name evidence="8" type="ORF">CHS0354_018492</name>
</gene>
<dbReference type="SUPFAM" id="SSF53335">
    <property type="entry name" value="S-adenosyl-L-methionine-dependent methyltransferases"/>
    <property type="match status" value="1"/>
</dbReference>
<evidence type="ECO:0000256" key="1">
    <source>
        <dbReference type="ARBA" id="ARBA00001933"/>
    </source>
</evidence>
<reference evidence="8" key="1">
    <citation type="journal article" date="2021" name="Genome Biol. Evol.">
        <title>A High-Quality Reference Genome for a Parasitic Bivalve with Doubly Uniparental Inheritance (Bivalvia: Unionida).</title>
        <authorList>
            <person name="Smith C.H."/>
        </authorList>
    </citation>
    <scope>NUCLEOTIDE SEQUENCE</scope>
    <source>
        <strain evidence="8">CHS0354</strain>
    </source>
</reference>
<sequence length="673" mass="75173">MNPIAVQLNETIEKNAPAVLSCLSGLGKELYFPKGIISQGNEAKEKASRYNATIGTATLNGKPMKFSNIGAYFPDTEPADVFPYAPVAGRKKLRALWADKLKQQNPLLNSLPLSMPIVTGGITHGISIIADMFVNPGDTVLLPDMMWGNYRLTFGVYRGAQVDTYPFFDAQYRLDTAGFARSLKEAAQKTAGKVIVMFNFPNNPTGYTCSAQEAAELKQVLLETASAGTKILCLCDESYYGLFFDDCLKVSFFSVVAGQHENLMAVKLDGATKEYFVWGFRVGFITFGIKCVDPQPVYNALEQKISGLIRGTVSCLNHHAQTVIEKAVTDKTTETEWQKCFDLLRRVPPRLRLFTLPENTAGFGICTRLTPRHFRLHLLEKYQTGIISTSATDLRIAFSCLEEHDIEPPKAGIIILVPCLINPSHPTFNPNDKSGYVRQGFSEIAGVYDRFNDAVTFGMHRLWKRRVVKELFSVSPRRILDACCGSGDIALKAAHKAARTEQRDIQIIGLDFSQPMLDIAGNRNIYTNLEFRQGDILHSGFEDGAFDAISVGFGLRNVADIERCIAEFHRLLSPGGVLVILDMGKITAPVLKQLYGLFFFRLVPRIGGLLIKKKNRSMFDYFPRSTVNYPDRHTLTRMLEKSRFPPHPHNLVYVWCGHLAHCLQTPLSQYKIN</sequence>
<dbReference type="Proteomes" id="UP001195483">
    <property type="component" value="Unassembled WGS sequence"/>
</dbReference>
<comment type="cofactor">
    <cofactor evidence="1">
        <name>pyridoxal 5'-phosphate</name>
        <dbReference type="ChEBI" id="CHEBI:597326"/>
    </cofactor>
</comment>
<dbReference type="Gene3D" id="3.40.640.10">
    <property type="entry name" value="Type I PLP-dependent aspartate aminotransferase-like (Major domain)"/>
    <property type="match status" value="1"/>
</dbReference>
<dbReference type="GO" id="GO:0031314">
    <property type="term" value="C:extrinsic component of mitochondrial inner membrane"/>
    <property type="evidence" value="ECO:0007669"/>
    <property type="project" value="UniProtKB-UniRule"/>
</dbReference>
<feature type="binding site" evidence="6">
    <location>
        <position position="486"/>
    </location>
    <ligand>
        <name>S-adenosyl-L-methionine</name>
        <dbReference type="ChEBI" id="CHEBI:59789"/>
    </ligand>
</feature>
<keyword evidence="9" id="KW-1185">Reference proteome</keyword>
<dbReference type="InterPro" id="IPR004839">
    <property type="entry name" value="Aminotransferase_I/II_large"/>
</dbReference>
<proteinExistence type="inferred from homology"/>
<dbReference type="AlphaFoldDB" id="A0AAE0TAI4"/>
<dbReference type="GO" id="GO:0008483">
    <property type="term" value="F:transaminase activity"/>
    <property type="evidence" value="ECO:0007669"/>
    <property type="project" value="UniProtKB-KW"/>
</dbReference>
<evidence type="ECO:0000313" key="9">
    <source>
        <dbReference type="Proteomes" id="UP001195483"/>
    </source>
</evidence>
<dbReference type="Pfam" id="PF01209">
    <property type="entry name" value="Ubie_methyltran"/>
    <property type="match status" value="1"/>
</dbReference>
<dbReference type="PROSITE" id="PS51608">
    <property type="entry name" value="SAM_MT_UBIE"/>
    <property type="match status" value="1"/>
</dbReference>
<keyword evidence="6" id="KW-0999">Mitochondrion inner membrane</keyword>
<evidence type="ECO:0000256" key="4">
    <source>
        <dbReference type="ARBA" id="ARBA00022679"/>
    </source>
</evidence>
<comment type="similarity">
    <text evidence="2">Belongs to the class-I pyridoxal-phosphate-dependent aminotransferase family.</text>
</comment>
<comment type="function">
    <text evidence="6">Methyltransferase required for the conversion of 2-polyprenyl-6-methoxy-1,4-benzoquinol (DDMQH2) to 2-polyprenyl-3-methyl-6-methoxy-1,4-benzoquinol (DMQH2).</text>
</comment>
<organism evidence="8 9">
    <name type="scientific">Potamilus streckersoni</name>
    <dbReference type="NCBI Taxonomy" id="2493646"/>
    <lineage>
        <taxon>Eukaryota</taxon>
        <taxon>Metazoa</taxon>
        <taxon>Spiralia</taxon>
        <taxon>Lophotrochozoa</taxon>
        <taxon>Mollusca</taxon>
        <taxon>Bivalvia</taxon>
        <taxon>Autobranchia</taxon>
        <taxon>Heteroconchia</taxon>
        <taxon>Palaeoheterodonta</taxon>
        <taxon>Unionida</taxon>
        <taxon>Unionoidea</taxon>
        <taxon>Unionidae</taxon>
        <taxon>Ambleminae</taxon>
        <taxon>Lampsilini</taxon>
        <taxon>Potamilus</taxon>
    </lineage>
</organism>
<keyword evidence="6" id="KW-0496">Mitochondrion</keyword>
<comment type="catalytic activity">
    <reaction evidence="6">
        <text>a 2-methoxy-6-(all-trans-polyprenyl)benzene-1,4-diol + S-adenosyl-L-methionine = a 5-methoxy-2-methyl-3-(all-trans-polyprenyl)benzene-1,4-diol + S-adenosyl-L-homocysteine + H(+)</text>
        <dbReference type="Rhea" id="RHEA:28286"/>
        <dbReference type="Rhea" id="RHEA-COMP:10858"/>
        <dbReference type="Rhea" id="RHEA-COMP:10859"/>
        <dbReference type="ChEBI" id="CHEBI:15378"/>
        <dbReference type="ChEBI" id="CHEBI:57856"/>
        <dbReference type="ChEBI" id="CHEBI:59789"/>
        <dbReference type="ChEBI" id="CHEBI:84166"/>
        <dbReference type="ChEBI" id="CHEBI:84167"/>
        <dbReference type="EC" id="2.1.1.201"/>
    </reaction>
</comment>
<accession>A0AAE0TAI4</accession>
<dbReference type="EC" id="2.1.1.201" evidence="6"/>
<dbReference type="CDD" id="cd00609">
    <property type="entry name" value="AAT_like"/>
    <property type="match status" value="1"/>
</dbReference>
<keyword evidence="6" id="KW-0949">S-adenosyl-L-methionine</keyword>
<reference evidence="8" key="2">
    <citation type="journal article" date="2021" name="Genome Biol. Evol.">
        <title>Developing a high-quality reference genome for a parasitic bivalve with doubly uniparental inheritance (Bivalvia: Unionida).</title>
        <authorList>
            <person name="Smith C.H."/>
        </authorList>
    </citation>
    <scope>NUCLEOTIDE SEQUENCE</scope>
    <source>
        <strain evidence="8">CHS0354</strain>
        <tissue evidence="8">Mantle</tissue>
    </source>
</reference>
<evidence type="ECO:0000256" key="6">
    <source>
        <dbReference type="HAMAP-Rule" id="MF_03191"/>
    </source>
</evidence>
<comment type="pathway">
    <text evidence="6">Cofactor biosynthesis; ubiquinone biosynthesis.</text>
</comment>
<dbReference type="Gene3D" id="3.90.1150.10">
    <property type="entry name" value="Aspartate Aminotransferase, domain 1"/>
    <property type="match status" value="1"/>
</dbReference>
<dbReference type="GO" id="GO:0030170">
    <property type="term" value="F:pyridoxal phosphate binding"/>
    <property type="evidence" value="ECO:0007669"/>
    <property type="project" value="InterPro"/>
</dbReference>
<keyword evidence="6" id="KW-0831">Ubiquinone biosynthesis</keyword>
<comment type="subunit">
    <text evidence="6">Component of a multi-subunit COQ enzyme complex.</text>
</comment>
<keyword evidence="6" id="KW-0489">Methyltransferase</keyword>
<reference evidence="8" key="3">
    <citation type="submission" date="2023-05" db="EMBL/GenBank/DDBJ databases">
        <authorList>
            <person name="Smith C.H."/>
        </authorList>
    </citation>
    <scope>NUCLEOTIDE SEQUENCE</scope>
    <source>
        <strain evidence="8">CHS0354</strain>
        <tissue evidence="8">Mantle</tissue>
    </source>
</reference>